<dbReference type="AlphaFoldDB" id="A0A918F992"/>
<comment type="caution">
    <text evidence="2">The sequence shown here is derived from an EMBL/GenBank/DDBJ whole genome shotgun (WGS) entry which is preliminary data.</text>
</comment>
<dbReference type="EMBL" id="BMQL01000014">
    <property type="protein sequence ID" value="GGR12573.1"/>
    <property type="molecule type" value="Genomic_DNA"/>
</dbReference>
<name>A0A918F992_9DEIO</name>
<dbReference type="Proteomes" id="UP000603865">
    <property type="component" value="Unassembled WGS sequence"/>
</dbReference>
<keyword evidence="3" id="KW-1185">Reference proteome</keyword>
<evidence type="ECO:0000313" key="3">
    <source>
        <dbReference type="Proteomes" id="UP000603865"/>
    </source>
</evidence>
<reference evidence="2" key="1">
    <citation type="journal article" date="2014" name="Int. J. Syst. Evol. Microbiol.">
        <title>Complete genome sequence of Corynebacterium casei LMG S-19264T (=DSM 44701T), isolated from a smear-ripened cheese.</title>
        <authorList>
            <consortium name="US DOE Joint Genome Institute (JGI-PGF)"/>
            <person name="Walter F."/>
            <person name="Albersmeier A."/>
            <person name="Kalinowski J."/>
            <person name="Ruckert C."/>
        </authorList>
    </citation>
    <scope>NUCLEOTIDE SEQUENCE</scope>
    <source>
        <strain evidence="2">JCM 31311</strain>
    </source>
</reference>
<proteinExistence type="predicted"/>
<gene>
    <name evidence="2" type="ORF">GCM10008957_26910</name>
</gene>
<organism evidence="2 3">
    <name type="scientific">Deinococcus ruber</name>
    <dbReference type="NCBI Taxonomy" id="1848197"/>
    <lineage>
        <taxon>Bacteria</taxon>
        <taxon>Thermotogati</taxon>
        <taxon>Deinococcota</taxon>
        <taxon>Deinococci</taxon>
        <taxon>Deinococcales</taxon>
        <taxon>Deinococcaceae</taxon>
        <taxon>Deinococcus</taxon>
    </lineage>
</organism>
<evidence type="ECO:0000313" key="2">
    <source>
        <dbReference type="EMBL" id="GGR12573.1"/>
    </source>
</evidence>
<reference evidence="2" key="2">
    <citation type="submission" date="2020-09" db="EMBL/GenBank/DDBJ databases">
        <authorList>
            <person name="Sun Q."/>
            <person name="Ohkuma M."/>
        </authorList>
    </citation>
    <scope>NUCLEOTIDE SEQUENCE</scope>
    <source>
        <strain evidence="2">JCM 31311</strain>
    </source>
</reference>
<sequence>MAVCISAAFFYTWNMTPPAETLPANFVPGQRWAYHTRSGEEASRLLVLKVEVLNGEEVVHLSIGGLAMNNPLSPGGVSQQIGHVPIGASALRRSVTWLEESAAELPEDESGYWQWKAAADRGEAGVFTLEIADLVDVLEEAFQTAHSGQYPPQQTQPGSVFGKSNRTLKA</sequence>
<evidence type="ECO:0000256" key="1">
    <source>
        <dbReference type="SAM" id="MobiDB-lite"/>
    </source>
</evidence>
<accession>A0A918F992</accession>
<protein>
    <submittedName>
        <fullName evidence="2">Uncharacterized protein</fullName>
    </submittedName>
</protein>
<feature type="region of interest" description="Disordered" evidence="1">
    <location>
        <begin position="146"/>
        <end position="170"/>
    </location>
</feature>